<evidence type="ECO:0000256" key="1">
    <source>
        <dbReference type="ARBA" id="ARBA00004651"/>
    </source>
</evidence>
<dbReference type="Pfam" id="PF01925">
    <property type="entry name" value="TauE"/>
    <property type="match status" value="1"/>
</dbReference>
<feature type="transmembrane region" description="Helical" evidence="8">
    <location>
        <begin position="234"/>
        <end position="251"/>
    </location>
</feature>
<dbReference type="Proteomes" id="UP000216429">
    <property type="component" value="Unassembled WGS sequence"/>
</dbReference>
<reference evidence="10" key="1">
    <citation type="submission" date="2017-05" db="EMBL/GenBank/DDBJ databases">
        <title>Complete and WGS of Bordetella genogroups.</title>
        <authorList>
            <person name="Spilker T."/>
            <person name="Lipuma J."/>
        </authorList>
    </citation>
    <scope>NUCLEOTIDE SEQUENCE [LARGE SCALE GENOMIC DNA]</scope>
    <source>
        <strain evidence="10">AU6712</strain>
    </source>
</reference>
<feature type="transmembrane region" description="Helical" evidence="8">
    <location>
        <begin position="136"/>
        <end position="156"/>
    </location>
</feature>
<keyword evidence="5 8" id="KW-0812">Transmembrane</keyword>
<comment type="subcellular location">
    <subcellularLocation>
        <location evidence="1 8">Cell membrane</location>
        <topology evidence="1 8">Multi-pass membrane protein</topology>
    </subcellularLocation>
</comment>
<feature type="transmembrane region" description="Helical" evidence="8">
    <location>
        <begin position="263"/>
        <end position="280"/>
    </location>
</feature>
<evidence type="ECO:0000313" key="9">
    <source>
        <dbReference type="EMBL" id="OZI71100.1"/>
    </source>
</evidence>
<feature type="transmembrane region" description="Helical" evidence="8">
    <location>
        <begin position="111"/>
        <end position="130"/>
    </location>
</feature>
<dbReference type="InterPro" id="IPR002781">
    <property type="entry name" value="TM_pro_TauE-like"/>
</dbReference>
<evidence type="ECO:0000256" key="4">
    <source>
        <dbReference type="ARBA" id="ARBA00022475"/>
    </source>
</evidence>
<evidence type="ECO:0000256" key="6">
    <source>
        <dbReference type="ARBA" id="ARBA00022989"/>
    </source>
</evidence>
<sequence length="282" mass="28864">MAGSVSNIGWVSVLRIFKVPGAAHDAGMMHIFTDFFAQAGWPLALAVLGVFLLAGFVKGCIGLGMPTVAVGLLSMAMPAPEAAALLVVPAIITNIWQMASGGHFRALLRRLAALLLSICLGTALGVWGLSGVSDAGASHLLGAALLCYAAIGLSPLKLRVPPRQEGWLGAVCGTVTGLITAVTGVFVLPSVPYLQALGLDRNALVQAMGISFMVSTLAMAGGLAYGGVLGASEMGASVLALAPALLGMWAGQSLRQRISEKTFKRGFFIALALLGINLLLKG</sequence>
<dbReference type="PANTHER" id="PTHR30269">
    <property type="entry name" value="TRANSMEMBRANE PROTEIN YFCA"/>
    <property type="match status" value="1"/>
</dbReference>
<dbReference type="InterPro" id="IPR052017">
    <property type="entry name" value="TSUP"/>
</dbReference>
<dbReference type="EMBL" id="NEVU01000003">
    <property type="protein sequence ID" value="OZI71100.1"/>
    <property type="molecule type" value="Genomic_DNA"/>
</dbReference>
<gene>
    <name evidence="9" type="ORF">CAL22_14605</name>
</gene>
<evidence type="ECO:0000313" key="10">
    <source>
        <dbReference type="Proteomes" id="UP000216429"/>
    </source>
</evidence>
<comment type="caution">
    <text evidence="9">The sequence shown here is derived from an EMBL/GenBank/DDBJ whole genome shotgun (WGS) entry which is preliminary data.</text>
</comment>
<feature type="transmembrane region" description="Helical" evidence="8">
    <location>
        <begin position="203"/>
        <end position="227"/>
    </location>
</feature>
<evidence type="ECO:0000256" key="2">
    <source>
        <dbReference type="ARBA" id="ARBA00009142"/>
    </source>
</evidence>
<keyword evidence="7 8" id="KW-0472">Membrane</keyword>
<dbReference type="GO" id="GO:0005886">
    <property type="term" value="C:plasma membrane"/>
    <property type="evidence" value="ECO:0007669"/>
    <property type="project" value="UniProtKB-SubCell"/>
</dbReference>
<organism evidence="9 10">
    <name type="scientific">Bordetella genomosp. 12</name>
    <dbReference type="NCBI Taxonomy" id="463035"/>
    <lineage>
        <taxon>Bacteria</taxon>
        <taxon>Pseudomonadati</taxon>
        <taxon>Pseudomonadota</taxon>
        <taxon>Betaproteobacteria</taxon>
        <taxon>Burkholderiales</taxon>
        <taxon>Alcaligenaceae</taxon>
        <taxon>Bordetella</taxon>
    </lineage>
</organism>
<dbReference type="OrthoDB" id="9800873at2"/>
<comment type="similarity">
    <text evidence="2 8">Belongs to the 4-toluene sulfonate uptake permease (TSUP) (TC 2.A.102) family.</text>
</comment>
<evidence type="ECO:0000256" key="8">
    <source>
        <dbReference type="RuleBase" id="RU363041"/>
    </source>
</evidence>
<feature type="transmembrane region" description="Helical" evidence="8">
    <location>
        <begin position="35"/>
        <end position="53"/>
    </location>
</feature>
<proteinExistence type="inferred from homology"/>
<dbReference type="PANTHER" id="PTHR30269:SF32">
    <property type="entry name" value="MEMBRANE TRANSPORTER PROTEIN-RELATED"/>
    <property type="match status" value="1"/>
</dbReference>
<evidence type="ECO:0000256" key="7">
    <source>
        <dbReference type="ARBA" id="ARBA00023136"/>
    </source>
</evidence>
<dbReference type="AlphaFoldDB" id="A0A261VBZ4"/>
<protein>
    <recommendedName>
        <fullName evidence="8">Probable membrane transporter protein</fullName>
    </recommendedName>
</protein>
<dbReference type="RefSeq" id="WP_094814446.1">
    <property type="nucleotide sequence ID" value="NZ_NEVU01000003.1"/>
</dbReference>
<evidence type="ECO:0000256" key="3">
    <source>
        <dbReference type="ARBA" id="ARBA00022448"/>
    </source>
</evidence>
<evidence type="ECO:0000256" key="5">
    <source>
        <dbReference type="ARBA" id="ARBA00022692"/>
    </source>
</evidence>
<keyword evidence="6 8" id="KW-1133">Transmembrane helix</keyword>
<name>A0A261VBZ4_9BORD</name>
<keyword evidence="4 8" id="KW-1003">Cell membrane</keyword>
<keyword evidence="10" id="KW-1185">Reference proteome</keyword>
<keyword evidence="3" id="KW-0813">Transport</keyword>
<accession>A0A261VBZ4</accession>
<feature type="transmembrane region" description="Helical" evidence="8">
    <location>
        <begin position="168"/>
        <end position="191"/>
    </location>
</feature>